<dbReference type="Proteomes" id="UP001179363">
    <property type="component" value="Unassembled WGS sequence"/>
</dbReference>
<reference evidence="1" key="1">
    <citation type="submission" date="2022-01" db="EMBL/GenBank/DDBJ databases">
        <title>Gillisia lutea sp. nov., isolated from marine plastic residues from the Malvarosa beach (Valencia, Spain).</title>
        <authorList>
            <person name="Vidal-Verdu A."/>
            <person name="Molina-Menor E."/>
            <person name="Satari L."/>
            <person name="Pascual J."/>
            <person name="Pereto J."/>
            <person name="Porcar M."/>
        </authorList>
    </citation>
    <scope>NUCLEOTIDE SEQUENCE</scope>
    <source>
        <strain evidence="1">M10.2A</strain>
    </source>
</reference>
<protein>
    <recommendedName>
        <fullName evidence="3">DUF3857 domain-containing protein</fullName>
    </recommendedName>
</protein>
<comment type="caution">
    <text evidence="1">The sequence shown here is derived from an EMBL/GenBank/DDBJ whole genome shotgun (WGS) entry which is preliminary data.</text>
</comment>
<dbReference type="RefSeq" id="WP_236133394.1">
    <property type="nucleotide sequence ID" value="NZ_JAKGTH010000007.1"/>
</dbReference>
<proteinExistence type="predicted"/>
<organism evidence="1 2">
    <name type="scientific">Gillisia lutea</name>
    <dbReference type="NCBI Taxonomy" id="2909668"/>
    <lineage>
        <taxon>Bacteria</taxon>
        <taxon>Pseudomonadati</taxon>
        <taxon>Bacteroidota</taxon>
        <taxon>Flavobacteriia</taxon>
        <taxon>Flavobacteriales</taxon>
        <taxon>Flavobacteriaceae</taxon>
        <taxon>Gillisia</taxon>
    </lineage>
</organism>
<accession>A0ABS9EGI4</accession>
<evidence type="ECO:0000313" key="1">
    <source>
        <dbReference type="EMBL" id="MCF4101244.1"/>
    </source>
</evidence>
<gene>
    <name evidence="1" type="ORF">L1I30_06175</name>
</gene>
<sequence length="297" mass="34394">MRYIILIFILLFGFNMFSQDTSAVNGISKTYINIKTYKEKGETLTKQDSLNFMIEGKDTLVLVTQEFIKQLRKGNGKEVRVKYEPKDSTFLETYKNIVFGKKDNSKSTLKIWKDKIRIYFDASVPKKHTIALMDFAEGLSAAVDSLNIKQVDTREESNYLVYYINNENDEDFEPRINNENSGYYVSWNGKQQLTQASLKVNTLNIKSGTYQIAHLKFNFFRTLGYFGDNVSLTCQSYLSKCPVIRSLTPIDMEVLKYHYTYGICKGTNREDFEAIHTNMKKTLKTHPNAQLFIVHTL</sequence>
<dbReference type="EMBL" id="JAKGTH010000007">
    <property type="protein sequence ID" value="MCF4101244.1"/>
    <property type="molecule type" value="Genomic_DNA"/>
</dbReference>
<evidence type="ECO:0008006" key="3">
    <source>
        <dbReference type="Google" id="ProtNLM"/>
    </source>
</evidence>
<keyword evidence="2" id="KW-1185">Reference proteome</keyword>
<name>A0ABS9EGI4_9FLAO</name>
<evidence type="ECO:0000313" key="2">
    <source>
        <dbReference type="Proteomes" id="UP001179363"/>
    </source>
</evidence>